<dbReference type="KEGG" id="pmet:G4Y79_06130"/>
<evidence type="ECO:0000256" key="1">
    <source>
        <dbReference type="SAM" id="SignalP"/>
    </source>
</evidence>
<dbReference type="Proteomes" id="UP000594468">
    <property type="component" value="Chromosome"/>
</dbReference>
<dbReference type="NCBIfam" id="NF033206">
    <property type="entry name" value="ScyE_fam"/>
    <property type="match status" value="1"/>
</dbReference>
<keyword evidence="1" id="KW-0732">Signal</keyword>
<name>A0A7S8IEQ9_9CHLR</name>
<evidence type="ECO:0000313" key="3">
    <source>
        <dbReference type="Proteomes" id="UP000594468"/>
    </source>
</evidence>
<reference evidence="2 3" key="1">
    <citation type="submission" date="2020-02" db="EMBL/GenBank/DDBJ databases">
        <authorList>
            <person name="Zheng R.K."/>
            <person name="Sun C.M."/>
        </authorList>
    </citation>
    <scope>NUCLEOTIDE SEQUENCE [LARGE SCALE GENOMIC DNA]</scope>
    <source>
        <strain evidence="3">rifampicinis</strain>
    </source>
</reference>
<gene>
    <name evidence="2" type="ORF">G4Y79_06130</name>
</gene>
<dbReference type="SUPFAM" id="SSF63829">
    <property type="entry name" value="Calcium-dependent phosphotriesterase"/>
    <property type="match status" value="1"/>
</dbReference>
<protein>
    <submittedName>
        <fullName evidence="2">ScyD/ScyE family protein</fullName>
    </submittedName>
</protein>
<evidence type="ECO:0000313" key="2">
    <source>
        <dbReference type="EMBL" id="QPC83955.1"/>
    </source>
</evidence>
<sequence>MWVRFVLCTLLTLVLAGAVVAQEDMPPMPELDGEIVADGLNGPMGLDIDADGNLLIVDSGTGGEETIEYADPTTFEVSTVPYGNTSRVIKLMPDGTQEEIMTLASVITGQDAVGGARVATLDGTIYVTVGGWQISSGETVSLPNYTAVVTPGADGEVQTVADMWAFELENNPDGTDNVESHPYDIEAGPDGMLYVADAAANDLLRVDPMSGEVELVAVFDALPGVFPQPFRNNELVADPVPTGVAFDSAGNIFVSFLSGAPFIPGNAKVVQVAQDGTVADFAPGLTMLTDLITGPDGMLYATQFSVYTEEGPMPNSGAILRIMEDGTTEVVKEGLPFLTAITFNEAGDAFVAINGIPIPGAGMIVRYNGLTEIAGEPMGMPGMQEDMGEATEEAAQG</sequence>
<feature type="signal peptide" evidence="1">
    <location>
        <begin position="1"/>
        <end position="21"/>
    </location>
</feature>
<proteinExistence type="predicted"/>
<feature type="chain" id="PRO_5032680757" evidence="1">
    <location>
        <begin position="22"/>
        <end position="397"/>
    </location>
</feature>
<dbReference type="InterPro" id="IPR048031">
    <property type="entry name" value="ScyD/ScyE-like"/>
</dbReference>
<dbReference type="AlphaFoldDB" id="A0A7S8IEQ9"/>
<dbReference type="Gene3D" id="2.120.10.30">
    <property type="entry name" value="TolB, C-terminal domain"/>
    <property type="match status" value="1"/>
</dbReference>
<dbReference type="InterPro" id="IPR011042">
    <property type="entry name" value="6-blade_b-propeller_TolB-like"/>
</dbReference>
<dbReference type="EMBL" id="CP062983">
    <property type="protein sequence ID" value="QPC83955.1"/>
    <property type="molecule type" value="Genomic_DNA"/>
</dbReference>
<keyword evidence="3" id="KW-1185">Reference proteome</keyword>
<organism evidence="2 3">
    <name type="scientific">Phototrophicus methaneseepsis</name>
    <dbReference type="NCBI Taxonomy" id="2710758"/>
    <lineage>
        <taxon>Bacteria</taxon>
        <taxon>Bacillati</taxon>
        <taxon>Chloroflexota</taxon>
        <taxon>Candidatus Thermofontia</taxon>
        <taxon>Phototrophicales</taxon>
        <taxon>Phototrophicaceae</taxon>
        <taxon>Phototrophicus</taxon>
    </lineage>
</organism>
<accession>A0A7S8IEQ9</accession>
<dbReference type="RefSeq" id="WP_195172019.1">
    <property type="nucleotide sequence ID" value="NZ_CP062983.1"/>
</dbReference>